<dbReference type="OrthoDB" id="6372104at2759"/>
<dbReference type="InterPro" id="IPR029064">
    <property type="entry name" value="Ribosomal_eL30-like_sf"/>
</dbReference>
<feature type="region of interest" description="Disordered" evidence="1">
    <location>
        <begin position="334"/>
        <end position="404"/>
    </location>
</feature>
<dbReference type="GO" id="GO:0001650">
    <property type="term" value="C:fibrillar center"/>
    <property type="evidence" value="ECO:0007669"/>
    <property type="project" value="TreeGrafter"/>
</dbReference>
<feature type="compositionally biased region" description="Basic residues" evidence="1">
    <location>
        <begin position="355"/>
        <end position="377"/>
    </location>
</feature>
<keyword evidence="3" id="KW-1185">Reference proteome</keyword>
<feature type="region of interest" description="Disordered" evidence="1">
    <location>
        <begin position="216"/>
        <end position="239"/>
    </location>
</feature>
<organism evidence="2 3">
    <name type="scientific">Chionoecetes opilio</name>
    <name type="common">Atlantic snow crab</name>
    <name type="synonym">Cancer opilio</name>
    <dbReference type="NCBI Taxonomy" id="41210"/>
    <lineage>
        <taxon>Eukaryota</taxon>
        <taxon>Metazoa</taxon>
        <taxon>Ecdysozoa</taxon>
        <taxon>Arthropoda</taxon>
        <taxon>Crustacea</taxon>
        <taxon>Multicrustacea</taxon>
        <taxon>Malacostraca</taxon>
        <taxon>Eumalacostraca</taxon>
        <taxon>Eucarida</taxon>
        <taxon>Decapoda</taxon>
        <taxon>Pleocyemata</taxon>
        <taxon>Brachyura</taxon>
        <taxon>Eubrachyura</taxon>
        <taxon>Majoidea</taxon>
        <taxon>Majidae</taxon>
        <taxon>Chionoecetes</taxon>
    </lineage>
</organism>
<dbReference type="GO" id="GO:0005655">
    <property type="term" value="C:nucleolar ribonuclease P complex"/>
    <property type="evidence" value="ECO:0007669"/>
    <property type="project" value="InterPro"/>
</dbReference>
<evidence type="ECO:0000313" key="3">
    <source>
        <dbReference type="Proteomes" id="UP000770661"/>
    </source>
</evidence>
<protein>
    <submittedName>
        <fullName evidence="2">Uncharacterized protein</fullName>
    </submittedName>
</protein>
<evidence type="ECO:0000256" key="1">
    <source>
        <dbReference type="SAM" id="MobiDB-lite"/>
    </source>
</evidence>
<dbReference type="GO" id="GO:0004526">
    <property type="term" value="F:ribonuclease P activity"/>
    <property type="evidence" value="ECO:0007669"/>
    <property type="project" value="TreeGrafter"/>
</dbReference>
<accession>A0A8J5CK31</accession>
<dbReference type="GO" id="GO:0001682">
    <property type="term" value="P:tRNA 5'-leader removal"/>
    <property type="evidence" value="ECO:0007669"/>
    <property type="project" value="InterPro"/>
</dbReference>
<gene>
    <name evidence="2" type="ORF">GWK47_022636</name>
</gene>
<comment type="caution">
    <text evidence="2">The sequence shown here is derived from an EMBL/GenBank/DDBJ whole genome shotgun (WGS) entry which is preliminary data.</text>
</comment>
<dbReference type="PANTHER" id="PTHR46948">
    <property type="entry name" value="RIBONUCLEASE P PROTEIN SUBUNIT P38"/>
    <property type="match status" value="1"/>
</dbReference>
<dbReference type="GO" id="GO:0033204">
    <property type="term" value="F:ribonuclease P RNA binding"/>
    <property type="evidence" value="ECO:0007669"/>
    <property type="project" value="TreeGrafter"/>
</dbReference>
<dbReference type="InterPro" id="IPR042848">
    <property type="entry name" value="Rpp38"/>
</dbReference>
<evidence type="ECO:0000313" key="2">
    <source>
        <dbReference type="EMBL" id="KAG0710522.1"/>
    </source>
</evidence>
<dbReference type="SUPFAM" id="SSF55315">
    <property type="entry name" value="L30e-like"/>
    <property type="match status" value="1"/>
</dbReference>
<dbReference type="Proteomes" id="UP000770661">
    <property type="component" value="Unassembled WGS sequence"/>
</dbReference>
<dbReference type="EMBL" id="JACEEZ010024132">
    <property type="protein sequence ID" value="KAG0710522.1"/>
    <property type="molecule type" value="Genomic_DNA"/>
</dbReference>
<reference evidence="2" key="1">
    <citation type="submission" date="2020-07" db="EMBL/GenBank/DDBJ databases">
        <title>The High-quality genome of the commercially important snow crab, Chionoecetes opilio.</title>
        <authorList>
            <person name="Jeong J.-H."/>
            <person name="Ryu S."/>
        </authorList>
    </citation>
    <scope>NUCLEOTIDE SEQUENCE</scope>
    <source>
        <strain evidence="2">MADBK_172401_WGS</strain>
        <tissue evidence="2">Digestive gland</tissue>
    </source>
</reference>
<dbReference type="PANTHER" id="PTHR46948:SF1">
    <property type="entry name" value="RIBONUCLEASE P PROTEIN SUBUNIT P38"/>
    <property type="match status" value="1"/>
</dbReference>
<dbReference type="AlphaFoldDB" id="A0A8J5CK31"/>
<name>A0A8J5CK31_CHIOP</name>
<dbReference type="GO" id="GO:0000172">
    <property type="term" value="C:ribonuclease MRP complex"/>
    <property type="evidence" value="ECO:0007669"/>
    <property type="project" value="InterPro"/>
</dbReference>
<proteinExistence type="predicted"/>
<feature type="compositionally biased region" description="Basic residues" evidence="1">
    <location>
        <begin position="389"/>
        <end position="404"/>
    </location>
</feature>
<dbReference type="Gene3D" id="3.30.1330.30">
    <property type="match status" value="1"/>
</dbReference>
<sequence>MTSVKILTKSEQKQTIKGIHKPKKNIIKNYLESPFALEWPQLTLVDEEEIIAIVQKSCSGLRKLECKPPWKQVSKYKGANRRSFLEECNKKFQDNLDPDGIKQMNKRKEALSHLIFGYNAVMRALEKDCVAGILVKKNVEPIFVTRTFLPGCAKKCIPLVPLNDLDIILKDKETLSLPHACMVLGVKPSVKQKSNRFHSLYTKMCKVLSVDEVNENDREDVESRKSTGDESDSESSKCSYRLSKTDIEAFHLNRNSNGRRAFVPSAHEMQTDDLKFCVDFIGFKSLETQHSTHGVHDADSEKTEGKSINIKGVAAVDENIDFSSMILIDASGEENLSTESGSLKGRTAGEEKLTPKHSHKAKLKVRNKDSHKAKRKAKEIDHDDYAPAKTKRLKGNPNRKAKDK</sequence>